<dbReference type="Proteomes" id="UP001221898">
    <property type="component" value="Unassembled WGS sequence"/>
</dbReference>
<protein>
    <submittedName>
        <fullName evidence="2">Uncharacterized protein</fullName>
    </submittedName>
</protein>
<sequence>MHNLEAAGILEAITALEDDFSSKFDGVLTAINGIKSDFKHFSGRLGQAEDRIGDIEDSVAGHKTKIASLEKKVSELTSKMDDVENRNRRSNLRLVNLPERVEKGNAVAFLEKWLPDALGLETFPAPLIIERAHRLPGALQCSAPRVMIMKFLNFQDKSHAGNQKQG</sequence>
<proteinExistence type="predicted"/>
<keyword evidence="3" id="KW-1185">Reference proteome</keyword>
<reference evidence="2" key="1">
    <citation type="journal article" date="2023" name="Science">
        <title>Genome structures resolve the early diversification of teleost fishes.</title>
        <authorList>
            <person name="Parey E."/>
            <person name="Louis A."/>
            <person name="Montfort J."/>
            <person name="Bouchez O."/>
            <person name="Roques C."/>
            <person name="Iampietro C."/>
            <person name="Lluch J."/>
            <person name="Castinel A."/>
            <person name="Donnadieu C."/>
            <person name="Desvignes T."/>
            <person name="Floi Bucao C."/>
            <person name="Jouanno E."/>
            <person name="Wen M."/>
            <person name="Mejri S."/>
            <person name="Dirks R."/>
            <person name="Jansen H."/>
            <person name="Henkel C."/>
            <person name="Chen W.J."/>
            <person name="Zahm M."/>
            <person name="Cabau C."/>
            <person name="Klopp C."/>
            <person name="Thompson A.W."/>
            <person name="Robinson-Rechavi M."/>
            <person name="Braasch I."/>
            <person name="Lecointre G."/>
            <person name="Bobe J."/>
            <person name="Postlethwait J.H."/>
            <person name="Berthelot C."/>
            <person name="Roest Crollius H."/>
            <person name="Guiguen Y."/>
        </authorList>
    </citation>
    <scope>NUCLEOTIDE SEQUENCE</scope>
    <source>
        <strain evidence="2">NC1722</strain>
    </source>
</reference>
<comment type="caution">
    <text evidence="2">The sequence shown here is derived from an EMBL/GenBank/DDBJ whole genome shotgun (WGS) entry which is preliminary data.</text>
</comment>
<dbReference type="InterPro" id="IPR004244">
    <property type="entry name" value="Transposase_22"/>
</dbReference>
<evidence type="ECO:0000313" key="3">
    <source>
        <dbReference type="Proteomes" id="UP001221898"/>
    </source>
</evidence>
<name>A0AAD7TAF4_9TELE</name>
<evidence type="ECO:0000313" key="2">
    <source>
        <dbReference type="EMBL" id="KAJ8416962.1"/>
    </source>
</evidence>
<gene>
    <name evidence="2" type="ORF">AAFF_G00328400</name>
</gene>
<evidence type="ECO:0000256" key="1">
    <source>
        <dbReference type="SAM" id="Coils"/>
    </source>
</evidence>
<dbReference type="EMBL" id="JAINUG010000005">
    <property type="protein sequence ID" value="KAJ8416962.1"/>
    <property type="molecule type" value="Genomic_DNA"/>
</dbReference>
<dbReference type="SUPFAM" id="SSF57997">
    <property type="entry name" value="Tropomyosin"/>
    <property type="match status" value="1"/>
</dbReference>
<dbReference type="PANTHER" id="PTHR11505">
    <property type="entry name" value="L1 TRANSPOSABLE ELEMENT-RELATED"/>
    <property type="match status" value="1"/>
</dbReference>
<dbReference type="Gene3D" id="3.30.70.1820">
    <property type="entry name" value="L1 transposable element, RRM domain"/>
    <property type="match status" value="1"/>
</dbReference>
<accession>A0AAD7TAF4</accession>
<dbReference type="AlphaFoldDB" id="A0AAD7TAF4"/>
<feature type="coiled-coil region" evidence="1">
    <location>
        <begin position="59"/>
        <end position="93"/>
    </location>
</feature>
<organism evidence="2 3">
    <name type="scientific">Aldrovandia affinis</name>
    <dbReference type="NCBI Taxonomy" id="143900"/>
    <lineage>
        <taxon>Eukaryota</taxon>
        <taxon>Metazoa</taxon>
        <taxon>Chordata</taxon>
        <taxon>Craniata</taxon>
        <taxon>Vertebrata</taxon>
        <taxon>Euteleostomi</taxon>
        <taxon>Actinopterygii</taxon>
        <taxon>Neopterygii</taxon>
        <taxon>Teleostei</taxon>
        <taxon>Notacanthiformes</taxon>
        <taxon>Halosauridae</taxon>
        <taxon>Aldrovandia</taxon>
    </lineage>
</organism>
<dbReference type="Gene3D" id="1.20.5.170">
    <property type="match status" value="1"/>
</dbReference>
<keyword evidence="1" id="KW-0175">Coiled coil</keyword>